<reference evidence="1 2" key="1">
    <citation type="journal article" date="2022" name="Genome Biol. Evol.">
        <title>The Spruce Budworm Genome: Reconstructing the Evolutionary History of Antifreeze Proteins.</title>
        <authorList>
            <person name="Beliveau C."/>
            <person name="Gagne P."/>
            <person name="Picq S."/>
            <person name="Vernygora O."/>
            <person name="Keeling C.I."/>
            <person name="Pinkney K."/>
            <person name="Doucet D."/>
            <person name="Wen F."/>
            <person name="Johnston J.S."/>
            <person name="Maaroufi H."/>
            <person name="Boyle B."/>
            <person name="Laroche J."/>
            <person name="Dewar K."/>
            <person name="Juretic N."/>
            <person name="Blackburn G."/>
            <person name="Nisole A."/>
            <person name="Brunet B."/>
            <person name="Brandao M."/>
            <person name="Lumley L."/>
            <person name="Duan J."/>
            <person name="Quan G."/>
            <person name="Lucarotti C.J."/>
            <person name="Roe A.D."/>
            <person name="Sperling F.A.H."/>
            <person name="Levesque R.C."/>
            <person name="Cusson M."/>
        </authorList>
    </citation>
    <scope>NUCLEOTIDE SEQUENCE [LARGE SCALE GENOMIC DNA]</scope>
    <source>
        <strain evidence="1">Glfc:IPQL:Cfum</strain>
    </source>
</reference>
<dbReference type="EMBL" id="CM046111">
    <property type="protein sequence ID" value="KAI8425296.1"/>
    <property type="molecule type" value="Genomic_DNA"/>
</dbReference>
<proteinExistence type="predicted"/>
<accession>A0ACC0JMQ5</accession>
<evidence type="ECO:0000313" key="2">
    <source>
        <dbReference type="Proteomes" id="UP001064048"/>
    </source>
</evidence>
<evidence type="ECO:0000313" key="1">
    <source>
        <dbReference type="EMBL" id="KAI8425296.1"/>
    </source>
</evidence>
<keyword evidence="2" id="KW-1185">Reference proteome</keyword>
<gene>
    <name evidence="1" type="ORF">MSG28_007071</name>
</gene>
<comment type="caution">
    <text evidence="1">The sequence shown here is derived from an EMBL/GenBank/DDBJ whole genome shotgun (WGS) entry which is preliminary data.</text>
</comment>
<dbReference type="Proteomes" id="UP001064048">
    <property type="component" value="Chromosome 11"/>
</dbReference>
<protein>
    <submittedName>
        <fullName evidence="1">Uncharacterized protein</fullName>
    </submittedName>
</protein>
<organism evidence="1 2">
    <name type="scientific">Choristoneura fumiferana</name>
    <name type="common">Spruce budworm moth</name>
    <name type="synonym">Archips fumiferana</name>
    <dbReference type="NCBI Taxonomy" id="7141"/>
    <lineage>
        <taxon>Eukaryota</taxon>
        <taxon>Metazoa</taxon>
        <taxon>Ecdysozoa</taxon>
        <taxon>Arthropoda</taxon>
        <taxon>Hexapoda</taxon>
        <taxon>Insecta</taxon>
        <taxon>Pterygota</taxon>
        <taxon>Neoptera</taxon>
        <taxon>Endopterygota</taxon>
        <taxon>Lepidoptera</taxon>
        <taxon>Glossata</taxon>
        <taxon>Ditrysia</taxon>
        <taxon>Tortricoidea</taxon>
        <taxon>Tortricidae</taxon>
        <taxon>Tortricinae</taxon>
        <taxon>Choristoneura</taxon>
    </lineage>
</organism>
<sequence length="1616" mass="180598">MDVDLLRPGTAPIPPDTILWFEFLLDQNLLKKHLSDPYPEPTGTDLILQFLSVDTNAVWKGGNDRAMDVDAPPTPPSSSPGSVSLTPLTRKQLALKILALKIAATLNWNLDTLESKLPPLIQQQLVQDFVYMATDGAFSEPTKDIPSDLLQKPQVEFALVLYHRWILRFPVKAALQAKSAKLPFISGIPLENGFAQVNSNFDKILRMCESSRAQSTKYLEEVLINYEPAGRREPKDIRVPVMEAFVHLTEDMDEMNHNWDAGNVFISQHELAMQIHFDLCYNYFFYGQHDLAKKHILGCRENYNCLENEVSKHGYGEYNKVPWGKFYYASMSKDDIIGYIRALNLGYELLDEKPSLMQRLQESITNHYTGIIAVLQADNLAREIPVIHRQVLELDIHGSASSGAFTVAKDLLIRVSVLNAVRYALEGGLPSTHPDFLNKFKTVGIKFFDLLFWAMAPILTSDLSELDWSRLRMFFLHLATSCQCRLPIDRIDEYLRKHVGESAASIRQKLISDEHLQIILTDQLNADDENMDIPGELLTDGWEVQDSESKTVPELEMGRLKKRLIEASTADDVRMCLVKLAVMSPASPLWKLSAYWQPVGNLGGVLASLPRGFLQDFGYVVAGAARARAEAGNARVALTLLTVLEGETLGQLGGRGDPVLYRLSRLVSWEVVLLQVNLMLAEWPHHRVNVTALVNKCKACITAAKSGEGIAPRPQVVHAAWIGLLNMCEWESAGSDHLIAALCIACAELQRGKAGRKFPRTLWDYVLSSLNSGANPPKRSAHGHHSHHSHINFSNHHGQIEGRSEYHALLHSLREPLAISVMLSVLAKIHNVLVDDTSLELVVDYTNLWPGIITNGNAYNVKHILESLTELLERSLKMYPYNVSWLRLYGDVEMAAGRHSAALRRYLCALAVGSWHFGKRAPGEDSIARRAARCCQANVKSIEELFMRPVRRRARQARTALRDEQPGVARNYVCALSVGVRVRRGQHCEMSRQVFKGCGCPGHQALGAPTQAAALCQLPDEPDYTAAFKCLAEKTGNAVDSMDAYYSCIWDGTLLEVAVALHARRGEGGRRARAVTAIGALELNANNSEDIQREAAAIRRARLLRALTNQYVLVSCSTPELQADSPSRDSDSVCDSEAASPIPFLCTQDGAEGETDVVWNYYTPKAEHTATSRIKNSTPLTRKRKASKPKLINRPMPKRKLVHKVSHKKTELFQELVELNQNLDELISKKKTNEVEDKHSGSEEDLFSDLSGQSPKSCFKTNSRCLRKNLLSSKFAKPEVDTALESDDSMNECLIKASQVIEENILKTTPAKKSRFEPNRSRGHKKSVNFEMDQDSMDAILNSIKLESPLVTRTKKSDSPCLNNDSFDNLVGNLNDSALDRLTQAPVKDNKSKLNNSKGMDWLVDDIVLHEDSMAKSFFGRHNSMPESPSVSHNKPSTSGMVITRYSSMPYDKNTELSDSPIRCTPDEIKRKHQQAREKLLAKRQLPFTTSQLSQVATKLQPVSQQKRTPISQMATQPQPALEQKKTQFQPRVASTAKITSNLQNSVTSSVIKIPPKVTNNVPSSLNKTNNAPNLSIQQNSNIQSLVNDKSKDLKVLIEKKRQEALMKLRRRQPQK</sequence>
<name>A0ACC0JMQ5_CHOFU</name>